<dbReference type="GO" id="GO:0016491">
    <property type="term" value="F:oxidoreductase activity"/>
    <property type="evidence" value="ECO:0007669"/>
    <property type="project" value="UniProtKB-KW"/>
</dbReference>
<reference evidence="4" key="1">
    <citation type="journal article" date="2014" name="Int. J. Syst. Evol. Microbiol.">
        <title>Complete genome sequence of Corynebacterium casei LMG S-19264T (=DSM 44701T), isolated from a smear-ripened cheese.</title>
        <authorList>
            <consortium name="US DOE Joint Genome Institute (JGI-PGF)"/>
            <person name="Walter F."/>
            <person name="Albersmeier A."/>
            <person name="Kalinowski J."/>
            <person name="Ruckert C."/>
        </authorList>
    </citation>
    <scope>NUCLEOTIDE SEQUENCE</scope>
    <source>
        <strain evidence="4">CGMCC 4.5737</strain>
    </source>
</reference>
<name>A0A8J3C707_9PSEU</name>
<keyword evidence="2" id="KW-0560">Oxidoreductase</keyword>
<dbReference type="CDD" id="cd05233">
    <property type="entry name" value="SDR_c"/>
    <property type="match status" value="1"/>
</dbReference>
<dbReference type="FunFam" id="3.40.50.720:FF:000084">
    <property type="entry name" value="Short-chain dehydrogenase reductase"/>
    <property type="match status" value="1"/>
</dbReference>
<evidence type="ECO:0000256" key="1">
    <source>
        <dbReference type="ARBA" id="ARBA00006484"/>
    </source>
</evidence>
<dbReference type="PRINTS" id="PR00080">
    <property type="entry name" value="SDRFAMILY"/>
</dbReference>
<reference evidence="4" key="2">
    <citation type="submission" date="2020-09" db="EMBL/GenBank/DDBJ databases">
        <authorList>
            <person name="Sun Q."/>
            <person name="Zhou Y."/>
        </authorList>
    </citation>
    <scope>NUCLEOTIDE SEQUENCE</scope>
    <source>
        <strain evidence="4">CGMCC 4.5737</strain>
    </source>
</reference>
<sequence length="283" mass="29367">MSERQLPAHGGGTRGSQPDAGDLKDMGVGVQRLQGKVAVVTGAGSGIGLASAKRLAAEGARVVCADIDETAGKAAAAEVDGLFVRVDVTDEADVQAMFATAHGEYGSVDIAFNNAGISPPDDDSILTTGIDAWRRVQEVNLTSVYLCCKYAIPYMQRQGRGSIINTASFVAVMGAATSQISYTASKGGVLAMSRELGVQFAREGIRVNALCPGPVSTPLLRELFAKDPERAARRLVHVPMGRFAEPSEIAAAVAFLASDDASFITASTFLVDGGISGAYVTPL</sequence>
<evidence type="ECO:0000256" key="2">
    <source>
        <dbReference type="ARBA" id="ARBA00023002"/>
    </source>
</evidence>
<dbReference type="InterPro" id="IPR002347">
    <property type="entry name" value="SDR_fam"/>
</dbReference>
<dbReference type="PRINTS" id="PR00081">
    <property type="entry name" value="GDHRDH"/>
</dbReference>
<evidence type="ECO:0000313" key="4">
    <source>
        <dbReference type="EMBL" id="GGM45444.1"/>
    </source>
</evidence>
<protein>
    <submittedName>
        <fullName evidence="4">3-oxoacyl-ACP reductase</fullName>
    </submittedName>
</protein>
<keyword evidence="5" id="KW-1185">Reference proteome</keyword>
<evidence type="ECO:0000256" key="3">
    <source>
        <dbReference type="SAM" id="MobiDB-lite"/>
    </source>
</evidence>
<dbReference type="EMBL" id="BMMK01000005">
    <property type="protein sequence ID" value="GGM45444.1"/>
    <property type="molecule type" value="Genomic_DNA"/>
</dbReference>
<dbReference type="Gene3D" id="3.40.50.720">
    <property type="entry name" value="NAD(P)-binding Rossmann-like Domain"/>
    <property type="match status" value="1"/>
</dbReference>
<dbReference type="NCBIfam" id="NF004713">
    <property type="entry name" value="PRK06057.1"/>
    <property type="match status" value="1"/>
</dbReference>
<dbReference type="SUPFAM" id="SSF51735">
    <property type="entry name" value="NAD(P)-binding Rossmann-fold domains"/>
    <property type="match status" value="1"/>
</dbReference>
<dbReference type="AlphaFoldDB" id="A0A8J3C707"/>
<dbReference type="Pfam" id="PF13561">
    <property type="entry name" value="adh_short_C2"/>
    <property type="match status" value="1"/>
</dbReference>
<dbReference type="InterPro" id="IPR036291">
    <property type="entry name" value="NAD(P)-bd_dom_sf"/>
</dbReference>
<comment type="similarity">
    <text evidence="1">Belongs to the short-chain dehydrogenases/reductases (SDR) family.</text>
</comment>
<proteinExistence type="inferred from homology"/>
<comment type="caution">
    <text evidence="4">The sequence shown here is derived from an EMBL/GenBank/DDBJ whole genome shotgun (WGS) entry which is preliminary data.</text>
</comment>
<evidence type="ECO:0000313" key="5">
    <source>
        <dbReference type="Proteomes" id="UP000637578"/>
    </source>
</evidence>
<dbReference type="PANTHER" id="PTHR43180">
    <property type="entry name" value="3-OXOACYL-(ACYL-CARRIER-PROTEIN) REDUCTASE (AFU_ORTHOLOGUE AFUA_6G11210)"/>
    <property type="match status" value="1"/>
</dbReference>
<organism evidence="4 5">
    <name type="scientific">Longimycelium tulufanense</name>
    <dbReference type="NCBI Taxonomy" id="907463"/>
    <lineage>
        <taxon>Bacteria</taxon>
        <taxon>Bacillati</taxon>
        <taxon>Actinomycetota</taxon>
        <taxon>Actinomycetes</taxon>
        <taxon>Pseudonocardiales</taxon>
        <taxon>Pseudonocardiaceae</taxon>
        <taxon>Longimycelium</taxon>
    </lineage>
</organism>
<dbReference type="PANTHER" id="PTHR43180:SF66">
    <property type="entry name" value="SHORT-CHAIN DEHYDROGENASE_REDUCTASE FAMILY PROTEIN"/>
    <property type="match status" value="1"/>
</dbReference>
<accession>A0A8J3C707</accession>
<gene>
    <name evidence="4" type="ORF">GCM10012275_15620</name>
</gene>
<feature type="region of interest" description="Disordered" evidence="3">
    <location>
        <begin position="1"/>
        <end position="25"/>
    </location>
</feature>
<dbReference type="Proteomes" id="UP000637578">
    <property type="component" value="Unassembled WGS sequence"/>
</dbReference>
<dbReference type="NCBIfam" id="NF005559">
    <property type="entry name" value="PRK07231.1"/>
    <property type="match status" value="1"/>
</dbReference>